<evidence type="ECO:0000313" key="2">
    <source>
        <dbReference type="Proteomes" id="UP001599542"/>
    </source>
</evidence>
<organism evidence="1 2">
    <name type="scientific">Kitasatospora phosalacinea</name>
    <dbReference type="NCBI Taxonomy" id="2065"/>
    <lineage>
        <taxon>Bacteria</taxon>
        <taxon>Bacillati</taxon>
        <taxon>Actinomycetota</taxon>
        <taxon>Actinomycetes</taxon>
        <taxon>Kitasatosporales</taxon>
        <taxon>Streptomycetaceae</taxon>
        <taxon>Kitasatospora</taxon>
    </lineage>
</organism>
<sequence>MSAWHPPAPPGTDTGPLPRRGAVGLWLQFCLQWFWLPFRVVWYLFDNPSGDCVAEESEYRKFVLTPSRYRLERSGTRAEWEAWADRALARGTAAAARGVASSVEHYNSGRTRYRVEGDALVPRTTVRRRYYRGIGAEGLAVLAARRGWQIVWEDAQKPEIRLFQQRPYQQQPSGGWGRQ</sequence>
<comment type="caution">
    <text evidence="1">The sequence shown here is derived from an EMBL/GenBank/DDBJ whole genome shotgun (WGS) entry which is preliminary data.</text>
</comment>
<name>A0ABW6GCK2_9ACTN</name>
<accession>A0ABW6GCK2</accession>
<keyword evidence="2" id="KW-1185">Reference proteome</keyword>
<proteinExistence type="predicted"/>
<dbReference type="EMBL" id="JBHYPX010000001">
    <property type="protein sequence ID" value="MFE1350403.1"/>
    <property type="molecule type" value="Genomic_DNA"/>
</dbReference>
<evidence type="ECO:0000313" key="1">
    <source>
        <dbReference type="EMBL" id="MFE1350403.1"/>
    </source>
</evidence>
<dbReference type="Proteomes" id="UP001599542">
    <property type="component" value="Unassembled WGS sequence"/>
</dbReference>
<protein>
    <submittedName>
        <fullName evidence="1">Uncharacterized protein</fullName>
    </submittedName>
</protein>
<dbReference type="RefSeq" id="WP_380322982.1">
    <property type="nucleotide sequence ID" value="NZ_JBHYPW010000019.1"/>
</dbReference>
<reference evidence="1 2" key="1">
    <citation type="submission" date="2024-09" db="EMBL/GenBank/DDBJ databases">
        <title>The Natural Products Discovery Center: Release of the First 8490 Sequenced Strains for Exploring Actinobacteria Biosynthetic Diversity.</title>
        <authorList>
            <person name="Kalkreuter E."/>
            <person name="Kautsar S.A."/>
            <person name="Yang D."/>
            <person name="Bader C.D."/>
            <person name="Teijaro C.N."/>
            <person name="Fluegel L."/>
            <person name="Davis C.M."/>
            <person name="Simpson J.R."/>
            <person name="Lauterbach L."/>
            <person name="Steele A.D."/>
            <person name="Gui C."/>
            <person name="Meng S."/>
            <person name="Li G."/>
            <person name="Viehrig K."/>
            <person name="Ye F."/>
            <person name="Su P."/>
            <person name="Kiefer A.F."/>
            <person name="Nichols A."/>
            <person name="Cepeda A.J."/>
            <person name="Yan W."/>
            <person name="Fan B."/>
            <person name="Jiang Y."/>
            <person name="Adhikari A."/>
            <person name="Zheng C.-J."/>
            <person name="Schuster L."/>
            <person name="Cowan T.M."/>
            <person name="Smanski M.J."/>
            <person name="Chevrette M.G."/>
            <person name="De Carvalho L.P.S."/>
            <person name="Shen B."/>
        </authorList>
    </citation>
    <scope>NUCLEOTIDE SEQUENCE [LARGE SCALE GENOMIC DNA]</scope>
    <source>
        <strain evidence="1 2">NPDC058753</strain>
    </source>
</reference>
<gene>
    <name evidence="1" type="ORF">ACFW6T_00270</name>
</gene>